<dbReference type="InterPro" id="IPR009551">
    <property type="entry name" value="Wntless"/>
</dbReference>
<evidence type="ECO:0008006" key="15">
    <source>
        <dbReference type="Google" id="ProtNLM"/>
    </source>
</evidence>
<evidence type="ECO:0000256" key="1">
    <source>
        <dbReference type="ARBA" id="ARBA00004337"/>
    </source>
</evidence>
<dbReference type="GO" id="GO:0006886">
    <property type="term" value="P:intracellular protein transport"/>
    <property type="evidence" value="ECO:0007669"/>
    <property type="project" value="TreeGrafter"/>
</dbReference>
<dbReference type="GO" id="GO:0070986">
    <property type="term" value="P:left/right axis specification"/>
    <property type="evidence" value="ECO:0007669"/>
    <property type="project" value="EnsemblMetazoa"/>
</dbReference>
<dbReference type="InterPro" id="IPR047843">
    <property type="entry name" value="WLS-like_TM"/>
</dbReference>
<evidence type="ECO:0000256" key="10">
    <source>
        <dbReference type="SAM" id="Phobius"/>
    </source>
</evidence>
<comment type="similarity">
    <text evidence="3">Belongs to the wntless family.</text>
</comment>
<keyword evidence="7 10" id="KW-1133">Transmembrane helix</keyword>
<keyword evidence="6 10" id="KW-0812">Transmembrane</keyword>
<reference evidence="13" key="2">
    <citation type="submission" date="2022-06" db="UniProtKB">
        <authorList>
            <consortium name="EnsemblMetazoa"/>
        </authorList>
    </citation>
    <scope>IDENTIFICATION</scope>
    <source>
        <strain evidence="13">DF5081</strain>
    </source>
</reference>
<dbReference type="AlphaFoldDB" id="A0A8R1I638"/>
<feature type="transmembrane region" description="Helical" evidence="10">
    <location>
        <begin position="579"/>
        <end position="601"/>
    </location>
</feature>
<feature type="transmembrane region" description="Helical" evidence="10">
    <location>
        <begin position="339"/>
        <end position="359"/>
    </location>
</feature>
<evidence type="ECO:0000259" key="11">
    <source>
        <dbReference type="Pfam" id="PF06664"/>
    </source>
</evidence>
<dbReference type="PANTHER" id="PTHR13449:SF2">
    <property type="entry name" value="PROTEIN WNTLESS HOMOLOG"/>
    <property type="match status" value="1"/>
</dbReference>
<feature type="transmembrane region" description="Helical" evidence="10">
    <location>
        <begin position="539"/>
        <end position="559"/>
    </location>
</feature>
<evidence type="ECO:0000256" key="6">
    <source>
        <dbReference type="ARBA" id="ARBA00022692"/>
    </source>
</evidence>
<comment type="subcellular location">
    <subcellularLocation>
        <location evidence="1">Endosome membrane</location>
        <topology evidence="1">Multi-pass membrane protein</topology>
    </subcellularLocation>
    <subcellularLocation>
        <location evidence="2">Golgi apparatus membrane</location>
        <topology evidence="2">Multi-pass membrane protein</topology>
    </subcellularLocation>
</comment>
<dbReference type="GO" id="GO:0048557">
    <property type="term" value="P:embryonic digestive tract morphogenesis"/>
    <property type="evidence" value="ECO:0007669"/>
    <property type="project" value="EnsemblMetazoa"/>
</dbReference>
<evidence type="ECO:0000256" key="7">
    <source>
        <dbReference type="ARBA" id="ARBA00022989"/>
    </source>
</evidence>
<proteinExistence type="inferred from homology"/>
<feature type="transmembrane region" description="Helical" evidence="10">
    <location>
        <begin position="483"/>
        <end position="507"/>
    </location>
</feature>
<dbReference type="GO" id="GO:0000132">
    <property type="term" value="P:establishment of mitotic spindle orientation"/>
    <property type="evidence" value="ECO:0007669"/>
    <property type="project" value="EnsemblMetazoa"/>
</dbReference>
<feature type="transmembrane region" description="Helical" evidence="10">
    <location>
        <begin position="50"/>
        <end position="70"/>
    </location>
</feature>
<dbReference type="EnsemblMetazoa" id="CJA15423.1">
    <property type="protein sequence ID" value="CJA15423.1"/>
    <property type="gene ID" value="WBGene00134627"/>
</dbReference>
<name>A0A8R1I638_CAEJA</name>
<feature type="transmembrane region" description="Helical" evidence="10">
    <location>
        <begin position="442"/>
        <end position="461"/>
    </location>
</feature>
<dbReference type="GO" id="GO:0001714">
    <property type="term" value="P:endodermal cell fate specification"/>
    <property type="evidence" value="ECO:0007669"/>
    <property type="project" value="EnsemblMetazoa"/>
</dbReference>
<dbReference type="GO" id="GO:0034514">
    <property type="term" value="P:mitochondrial unfolded protein response"/>
    <property type="evidence" value="ECO:0007669"/>
    <property type="project" value="EnsemblMetazoa"/>
</dbReference>
<accession>A0A8R1I638</accession>
<dbReference type="PANTHER" id="PTHR13449">
    <property type="entry name" value="INTEGRAL MEMBRANE PROTEIN GPR177"/>
    <property type="match status" value="1"/>
</dbReference>
<evidence type="ECO:0000256" key="5">
    <source>
        <dbReference type="ARBA" id="ARBA00022687"/>
    </source>
</evidence>
<dbReference type="GO" id="GO:0010623">
    <property type="term" value="P:programmed cell death involved in cell development"/>
    <property type="evidence" value="ECO:0007669"/>
    <property type="project" value="EnsemblMetazoa"/>
</dbReference>
<feature type="domain" description="Wntless-like transmembrane" evidence="11">
    <location>
        <begin position="333"/>
        <end position="607"/>
    </location>
</feature>
<dbReference type="Pfam" id="PF06664">
    <property type="entry name" value="WLS-like_TM"/>
    <property type="match status" value="1"/>
</dbReference>
<protein>
    <recommendedName>
        <fullName evidence="15">Protein wntless</fullName>
    </recommendedName>
</protein>
<dbReference type="GO" id="GO:0017147">
    <property type="term" value="F:Wnt-protein binding"/>
    <property type="evidence" value="ECO:0007669"/>
    <property type="project" value="InterPro"/>
</dbReference>
<evidence type="ECO:0000256" key="9">
    <source>
        <dbReference type="ARBA" id="ARBA00023136"/>
    </source>
</evidence>
<sequence length="647" mass="74027">MNLLRKFNTTLARRPLLTQIVVSGAVSGSGDAFAQYLTNEKRWDHWRTARFTVLAAVFIAPPLNIWFRVLERIQHTNRHAQVFRRLALDQFTFSGPQQKMAGGAVIENLSNRKLFVIFSILLIVQLLFFLVGAWYAPSPSSYMEFEMITCRDETKGLSGEWIHRDNCQQISELSDFTPTSFDLREIVFVAKMPHARDGVELEYSPWFQFLLGVLHVDVEYSEHFKYVPHAPLELEVRMGYREKGSEKNAWNELTTSNVTRILECSIAEEDKKDGGTYDCDMLDLFELGSSSYPFYLINIRIPIDQAACQYDSHSPNCQIGKISGLRLIEIHQNGGFTLVWLWTKTVLTPVVGVCLWWYYNRINMLARKPLLLERAILLLGLSLAILDFPIEWISLTHRIPILLLFSDLRQGLFYTVLFSFWLIFAGEHLIDDTTRNNIMSYRFNLSFIVTASGALLIYDLIERGSQLYDPFYSVWSSPTGSQIAYAAIGISGLSTLAYFSFLLFKIVRVWTTIKHKRAAQLYQSNANRRLKVEGVIYRFKFLMMFTLLCAAFTIAAYFMKQYGEAQMHGDEARDGLLTGSTSAFFTGTFGMCNIYVLLLLAMYAPSHKHYKGATQLIDENDEELIDDPSTQHTESNAMTTFLKASAD</sequence>
<keyword evidence="4" id="KW-0217">Developmental protein</keyword>
<reference evidence="14" key="1">
    <citation type="submission" date="2010-08" db="EMBL/GenBank/DDBJ databases">
        <authorList>
            <consortium name="Caenorhabditis japonica Sequencing Consortium"/>
            <person name="Wilson R.K."/>
        </authorList>
    </citation>
    <scope>NUCLEOTIDE SEQUENCE [LARGE SCALE GENOMIC DNA]</scope>
    <source>
        <strain evidence="14">DF5081</strain>
    </source>
</reference>
<keyword evidence="5" id="KW-0879">Wnt signaling pathway</keyword>
<dbReference type="InterPro" id="IPR053936">
    <property type="entry name" value="WLS_GOLD"/>
</dbReference>
<dbReference type="GO" id="GO:0060070">
    <property type="term" value="P:canonical Wnt signaling pathway"/>
    <property type="evidence" value="ECO:0007669"/>
    <property type="project" value="EnsemblMetazoa"/>
</dbReference>
<evidence type="ECO:0000256" key="2">
    <source>
        <dbReference type="ARBA" id="ARBA00004653"/>
    </source>
</evidence>
<feature type="domain" description="Wntless GOLD" evidence="12">
    <location>
        <begin position="149"/>
        <end position="332"/>
    </location>
</feature>
<keyword evidence="8" id="KW-0333">Golgi apparatus</keyword>
<keyword evidence="9 10" id="KW-0472">Membrane</keyword>
<feature type="transmembrane region" description="Helical" evidence="10">
    <location>
        <begin position="371"/>
        <end position="392"/>
    </location>
</feature>
<dbReference type="GO" id="GO:0060069">
    <property type="term" value="P:Wnt signaling pathway, regulating spindle positioning"/>
    <property type="evidence" value="ECO:0007669"/>
    <property type="project" value="EnsemblMetazoa"/>
</dbReference>
<evidence type="ECO:0000256" key="4">
    <source>
        <dbReference type="ARBA" id="ARBA00022473"/>
    </source>
</evidence>
<feature type="transmembrane region" description="Helical" evidence="10">
    <location>
        <begin position="114"/>
        <end position="136"/>
    </location>
</feature>
<dbReference type="GO" id="GO:0030334">
    <property type="term" value="P:regulation of cell migration"/>
    <property type="evidence" value="ECO:0007669"/>
    <property type="project" value="EnsemblMetazoa"/>
</dbReference>
<keyword evidence="14" id="KW-1185">Reference proteome</keyword>
<dbReference type="GO" id="GO:0040025">
    <property type="term" value="P:vulval development"/>
    <property type="evidence" value="ECO:0007669"/>
    <property type="project" value="EnsemblMetazoa"/>
</dbReference>
<evidence type="ECO:0000256" key="3">
    <source>
        <dbReference type="ARBA" id="ARBA00008148"/>
    </source>
</evidence>
<evidence type="ECO:0000313" key="14">
    <source>
        <dbReference type="Proteomes" id="UP000005237"/>
    </source>
</evidence>
<dbReference type="Proteomes" id="UP000005237">
    <property type="component" value="Unassembled WGS sequence"/>
</dbReference>
<organism evidence="13 14">
    <name type="scientific">Caenorhabditis japonica</name>
    <dbReference type="NCBI Taxonomy" id="281687"/>
    <lineage>
        <taxon>Eukaryota</taxon>
        <taxon>Metazoa</taxon>
        <taxon>Ecdysozoa</taxon>
        <taxon>Nematoda</taxon>
        <taxon>Chromadorea</taxon>
        <taxon>Rhabditida</taxon>
        <taxon>Rhabditina</taxon>
        <taxon>Rhabditomorpha</taxon>
        <taxon>Rhabditoidea</taxon>
        <taxon>Rhabditidae</taxon>
        <taxon>Peloderinae</taxon>
        <taxon>Caenorhabditis</taxon>
    </lineage>
</organism>
<evidence type="ECO:0000259" key="12">
    <source>
        <dbReference type="Pfam" id="PF21883"/>
    </source>
</evidence>
<dbReference type="GO" id="GO:0016323">
    <property type="term" value="C:basolateral plasma membrane"/>
    <property type="evidence" value="ECO:0007669"/>
    <property type="project" value="EnsemblMetazoa"/>
</dbReference>
<evidence type="ECO:0000313" key="13">
    <source>
        <dbReference type="EnsemblMetazoa" id="CJA15423.1"/>
    </source>
</evidence>
<feature type="transmembrane region" description="Helical" evidence="10">
    <location>
        <begin position="412"/>
        <end position="430"/>
    </location>
</feature>
<dbReference type="GO" id="GO:0000139">
    <property type="term" value="C:Golgi membrane"/>
    <property type="evidence" value="ECO:0007669"/>
    <property type="project" value="UniProtKB-SubCell"/>
</dbReference>
<dbReference type="GO" id="GO:0010008">
    <property type="term" value="C:endosome membrane"/>
    <property type="evidence" value="ECO:0007669"/>
    <property type="project" value="UniProtKB-SubCell"/>
</dbReference>
<dbReference type="GO" id="GO:0061355">
    <property type="term" value="P:Wnt protein secretion"/>
    <property type="evidence" value="ECO:0007669"/>
    <property type="project" value="EnsemblMetazoa"/>
</dbReference>
<dbReference type="Pfam" id="PF21883">
    <property type="entry name" value="WLS_GOLD"/>
    <property type="match status" value="1"/>
</dbReference>
<evidence type="ECO:0000256" key="8">
    <source>
        <dbReference type="ARBA" id="ARBA00023034"/>
    </source>
</evidence>